<evidence type="ECO:0000313" key="1">
    <source>
        <dbReference type="EMBL" id="AES69921.1"/>
    </source>
</evidence>
<reference evidence="1 3" key="2">
    <citation type="journal article" date="2014" name="BMC Genomics">
        <title>An improved genome release (version Mt4.0) for the model legume Medicago truncatula.</title>
        <authorList>
            <person name="Tang H."/>
            <person name="Krishnakumar V."/>
            <person name="Bidwell S."/>
            <person name="Rosen B."/>
            <person name="Chan A."/>
            <person name="Zhou S."/>
            <person name="Gentzbittel L."/>
            <person name="Childs K.L."/>
            <person name="Yandell M."/>
            <person name="Gundlach H."/>
            <person name="Mayer K.F."/>
            <person name="Schwartz D.C."/>
            <person name="Town C.D."/>
        </authorList>
    </citation>
    <scope>GENOME REANNOTATION</scope>
    <source>
        <strain evidence="2 3">cv. Jemalong A17</strain>
    </source>
</reference>
<dbReference type="EnsemblPlants" id="AES69921">
    <property type="protein sequence ID" value="AES69921"/>
    <property type="gene ID" value="MTR_3g040010"/>
</dbReference>
<protein>
    <submittedName>
        <fullName evidence="1 2">Uncharacterized protein</fullName>
    </submittedName>
</protein>
<reference evidence="2" key="3">
    <citation type="submission" date="2015-04" db="UniProtKB">
        <authorList>
            <consortium name="EnsemblPlants"/>
        </authorList>
    </citation>
    <scope>IDENTIFICATION</scope>
    <source>
        <strain evidence="2">cv. Jemalong A17</strain>
    </source>
</reference>
<gene>
    <name evidence="1" type="ordered locus">MTR_3g040010</name>
</gene>
<proteinExistence type="predicted"/>
<accession>G7IZQ1</accession>
<sequence>MLLVALHFLDTSTNNLHLKCGMLTPTLLDVADSCELDITFDFKRGTFGNYIIDHYNTDTEEVSNEKHIAFLTFRLSMYVFCSRSIQVAKHYKTLAYQLHEGKQVCVTPFSARKCGPVWFTREFPAKNTEYEEETNAIWKAYLTPMLLSSRATSNTSSDYFGVDGYQPNLVARLFGFVQVQPCSFYQCKEDLKKTKTEPQWRTLLQKLNDNFPNFNLLHFELSYECTKSFFIWWRGYFEKKAKK</sequence>
<name>G7IZQ1_MEDTR</name>
<dbReference type="Proteomes" id="UP000002051">
    <property type="component" value="Chromosome 3"/>
</dbReference>
<evidence type="ECO:0000313" key="2">
    <source>
        <dbReference type="EnsemblPlants" id="AES69921"/>
    </source>
</evidence>
<dbReference type="AlphaFoldDB" id="G7IZQ1"/>
<organism evidence="1 3">
    <name type="scientific">Medicago truncatula</name>
    <name type="common">Barrel medic</name>
    <name type="synonym">Medicago tribuloides</name>
    <dbReference type="NCBI Taxonomy" id="3880"/>
    <lineage>
        <taxon>Eukaryota</taxon>
        <taxon>Viridiplantae</taxon>
        <taxon>Streptophyta</taxon>
        <taxon>Embryophyta</taxon>
        <taxon>Tracheophyta</taxon>
        <taxon>Spermatophyta</taxon>
        <taxon>Magnoliopsida</taxon>
        <taxon>eudicotyledons</taxon>
        <taxon>Gunneridae</taxon>
        <taxon>Pentapetalae</taxon>
        <taxon>rosids</taxon>
        <taxon>fabids</taxon>
        <taxon>Fabales</taxon>
        <taxon>Fabaceae</taxon>
        <taxon>Papilionoideae</taxon>
        <taxon>50 kb inversion clade</taxon>
        <taxon>NPAAA clade</taxon>
        <taxon>Hologalegina</taxon>
        <taxon>IRL clade</taxon>
        <taxon>Trifolieae</taxon>
        <taxon>Medicago</taxon>
    </lineage>
</organism>
<evidence type="ECO:0000313" key="3">
    <source>
        <dbReference type="Proteomes" id="UP000002051"/>
    </source>
</evidence>
<reference evidence="1 3" key="1">
    <citation type="journal article" date="2011" name="Nature">
        <title>The Medicago genome provides insight into the evolution of rhizobial symbioses.</title>
        <authorList>
            <person name="Young N.D."/>
            <person name="Debelle F."/>
            <person name="Oldroyd G.E."/>
            <person name="Geurts R."/>
            <person name="Cannon S.B."/>
            <person name="Udvardi M.K."/>
            <person name="Benedito V.A."/>
            <person name="Mayer K.F."/>
            <person name="Gouzy J."/>
            <person name="Schoof H."/>
            <person name="Van de Peer Y."/>
            <person name="Proost S."/>
            <person name="Cook D.R."/>
            <person name="Meyers B.C."/>
            <person name="Spannagl M."/>
            <person name="Cheung F."/>
            <person name="De Mita S."/>
            <person name="Krishnakumar V."/>
            <person name="Gundlach H."/>
            <person name="Zhou S."/>
            <person name="Mudge J."/>
            <person name="Bharti A.K."/>
            <person name="Murray J.D."/>
            <person name="Naoumkina M.A."/>
            <person name="Rosen B."/>
            <person name="Silverstein K.A."/>
            <person name="Tang H."/>
            <person name="Rombauts S."/>
            <person name="Zhao P.X."/>
            <person name="Zhou P."/>
            <person name="Barbe V."/>
            <person name="Bardou P."/>
            <person name="Bechner M."/>
            <person name="Bellec A."/>
            <person name="Berger A."/>
            <person name="Berges H."/>
            <person name="Bidwell S."/>
            <person name="Bisseling T."/>
            <person name="Choisne N."/>
            <person name="Couloux A."/>
            <person name="Denny R."/>
            <person name="Deshpande S."/>
            <person name="Dai X."/>
            <person name="Doyle J.J."/>
            <person name="Dudez A.M."/>
            <person name="Farmer A.D."/>
            <person name="Fouteau S."/>
            <person name="Franken C."/>
            <person name="Gibelin C."/>
            <person name="Gish J."/>
            <person name="Goldstein S."/>
            <person name="Gonzalez A.J."/>
            <person name="Green P.J."/>
            <person name="Hallab A."/>
            <person name="Hartog M."/>
            <person name="Hua A."/>
            <person name="Humphray S.J."/>
            <person name="Jeong D.H."/>
            <person name="Jing Y."/>
            <person name="Jocker A."/>
            <person name="Kenton S.M."/>
            <person name="Kim D.J."/>
            <person name="Klee K."/>
            <person name="Lai H."/>
            <person name="Lang C."/>
            <person name="Lin S."/>
            <person name="Macmil S.L."/>
            <person name="Magdelenat G."/>
            <person name="Matthews L."/>
            <person name="McCorrison J."/>
            <person name="Monaghan E.L."/>
            <person name="Mun J.H."/>
            <person name="Najar F.Z."/>
            <person name="Nicholson C."/>
            <person name="Noirot C."/>
            <person name="O'Bleness M."/>
            <person name="Paule C.R."/>
            <person name="Poulain J."/>
            <person name="Prion F."/>
            <person name="Qin B."/>
            <person name="Qu C."/>
            <person name="Retzel E.F."/>
            <person name="Riddle C."/>
            <person name="Sallet E."/>
            <person name="Samain S."/>
            <person name="Samson N."/>
            <person name="Sanders I."/>
            <person name="Saurat O."/>
            <person name="Scarpelli C."/>
            <person name="Schiex T."/>
            <person name="Segurens B."/>
            <person name="Severin A.J."/>
            <person name="Sherrier D.J."/>
            <person name="Shi R."/>
            <person name="Sims S."/>
            <person name="Singer S.R."/>
            <person name="Sinharoy S."/>
            <person name="Sterck L."/>
            <person name="Viollet A."/>
            <person name="Wang B.B."/>
            <person name="Wang K."/>
            <person name="Wang M."/>
            <person name="Wang X."/>
            <person name="Warfsmann J."/>
            <person name="Weissenbach J."/>
            <person name="White D.D."/>
            <person name="White J.D."/>
            <person name="Wiley G.B."/>
            <person name="Wincker P."/>
            <person name="Xing Y."/>
            <person name="Yang L."/>
            <person name="Yao Z."/>
            <person name="Ying F."/>
            <person name="Zhai J."/>
            <person name="Zhou L."/>
            <person name="Zuber A."/>
            <person name="Denarie J."/>
            <person name="Dixon R.A."/>
            <person name="May G.D."/>
            <person name="Schwartz D.C."/>
            <person name="Rogers J."/>
            <person name="Quetier F."/>
            <person name="Town C.D."/>
            <person name="Roe B.A."/>
        </authorList>
    </citation>
    <scope>NUCLEOTIDE SEQUENCE [LARGE SCALE GENOMIC DNA]</scope>
    <source>
        <strain evidence="1">A17</strain>
        <strain evidence="2 3">cv. Jemalong A17</strain>
    </source>
</reference>
<dbReference type="PaxDb" id="3880-AES69921"/>
<keyword evidence="3" id="KW-1185">Reference proteome</keyword>
<dbReference type="HOGENOM" id="CLU_1144044_0_0_1"/>
<dbReference type="EMBL" id="CM001219">
    <property type="protein sequence ID" value="AES69921.1"/>
    <property type="molecule type" value="Genomic_DNA"/>
</dbReference>